<name>A0A9J6E1A2_RHIMP</name>
<reference evidence="3" key="2">
    <citation type="submission" date="2021-09" db="EMBL/GenBank/DDBJ databases">
        <authorList>
            <person name="Jia N."/>
            <person name="Wang J."/>
            <person name="Shi W."/>
            <person name="Du L."/>
            <person name="Sun Y."/>
            <person name="Zhan W."/>
            <person name="Jiang J."/>
            <person name="Wang Q."/>
            <person name="Zhang B."/>
            <person name="Ji P."/>
            <person name="Sakyi L.B."/>
            <person name="Cui X."/>
            <person name="Yuan T."/>
            <person name="Jiang B."/>
            <person name="Yang W."/>
            <person name="Lam T.T.-Y."/>
            <person name="Chang Q."/>
            <person name="Ding S."/>
            <person name="Wang X."/>
            <person name="Zhu J."/>
            <person name="Ruan X."/>
            <person name="Zhao L."/>
            <person name="Wei J."/>
            <person name="Que T."/>
            <person name="Du C."/>
            <person name="Cheng J."/>
            <person name="Dai P."/>
            <person name="Han X."/>
            <person name="Huang E."/>
            <person name="Gao Y."/>
            <person name="Liu J."/>
            <person name="Shao H."/>
            <person name="Ye R."/>
            <person name="Li L."/>
            <person name="Wei W."/>
            <person name="Wang X."/>
            <person name="Wang C."/>
            <person name="Huo Q."/>
            <person name="Li W."/>
            <person name="Guo W."/>
            <person name="Chen H."/>
            <person name="Chen S."/>
            <person name="Zhou L."/>
            <person name="Zhou L."/>
            <person name="Ni X."/>
            <person name="Tian J."/>
            <person name="Zhou Y."/>
            <person name="Sheng Y."/>
            <person name="Liu T."/>
            <person name="Pan Y."/>
            <person name="Xia L."/>
            <person name="Li J."/>
            <person name="Zhao F."/>
            <person name="Cao W."/>
        </authorList>
    </citation>
    <scope>NUCLEOTIDE SEQUENCE</scope>
    <source>
        <strain evidence="3">Rmic-2018</strain>
        <tissue evidence="3">Larvae</tissue>
    </source>
</reference>
<accession>A0A9J6E1A2</accession>
<dbReference type="AlphaFoldDB" id="A0A9J6E1A2"/>
<organism evidence="3 4">
    <name type="scientific">Rhipicephalus microplus</name>
    <name type="common">Cattle tick</name>
    <name type="synonym">Boophilus microplus</name>
    <dbReference type="NCBI Taxonomy" id="6941"/>
    <lineage>
        <taxon>Eukaryota</taxon>
        <taxon>Metazoa</taxon>
        <taxon>Ecdysozoa</taxon>
        <taxon>Arthropoda</taxon>
        <taxon>Chelicerata</taxon>
        <taxon>Arachnida</taxon>
        <taxon>Acari</taxon>
        <taxon>Parasitiformes</taxon>
        <taxon>Ixodida</taxon>
        <taxon>Ixodoidea</taxon>
        <taxon>Ixodidae</taxon>
        <taxon>Rhipicephalinae</taxon>
        <taxon>Rhipicephalus</taxon>
        <taxon>Boophilus</taxon>
    </lineage>
</organism>
<feature type="domain" description="Carboxylesterase type B" evidence="2">
    <location>
        <begin position="103"/>
        <end position="169"/>
    </location>
</feature>
<keyword evidence="4" id="KW-1185">Reference proteome</keyword>
<protein>
    <recommendedName>
        <fullName evidence="2">Carboxylesterase type B domain-containing protein</fullName>
    </recommendedName>
</protein>
<evidence type="ECO:0000259" key="2">
    <source>
        <dbReference type="Pfam" id="PF00135"/>
    </source>
</evidence>
<dbReference type="InterPro" id="IPR002018">
    <property type="entry name" value="CarbesteraseB"/>
</dbReference>
<dbReference type="InterPro" id="IPR029058">
    <property type="entry name" value="AB_hydrolase_fold"/>
</dbReference>
<evidence type="ECO:0000313" key="3">
    <source>
        <dbReference type="EMBL" id="KAH8028018.1"/>
    </source>
</evidence>
<dbReference type="Pfam" id="PF00135">
    <property type="entry name" value="COesterase"/>
    <property type="match status" value="1"/>
</dbReference>
<dbReference type="SUPFAM" id="SSF53474">
    <property type="entry name" value="alpha/beta-Hydrolases"/>
    <property type="match status" value="1"/>
</dbReference>
<dbReference type="EMBL" id="JABSTU010000006">
    <property type="protein sequence ID" value="KAH8028018.1"/>
    <property type="molecule type" value="Genomic_DNA"/>
</dbReference>
<dbReference type="Proteomes" id="UP000821866">
    <property type="component" value="Chromosome 4"/>
</dbReference>
<gene>
    <name evidence="3" type="ORF">HPB51_012604</name>
</gene>
<dbReference type="PANTHER" id="PTHR45237">
    <property type="entry name" value="POSSIBLE PARA-NITROBENZYL ESTERASE"/>
    <property type="match status" value="1"/>
</dbReference>
<comment type="caution">
    <text evidence="3">The sequence shown here is derived from an EMBL/GenBank/DDBJ whole genome shotgun (WGS) entry which is preliminary data.</text>
</comment>
<evidence type="ECO:0000256" key="1">
    <source>
        <dbReference type="ARBA" id="ARBA00023180"/>
    </source>
</evidence>
<sequence length="256" mass="28284">MNHQGHQAPLLLEGTTKRSAFESRELAFAYHIVWVKSSTASGRLGAEEIESFPSRPAYAQWRLPRRISGPNLTECIWRIQVTKGTCYNILQKKFSCVTLTALQAWDGTLNASSRRTGCPQVRAPEGLLGGDIEYGEDCLHLNVWTAEGNRKRPVLVWIHGGGFNYGSGRVRQLHGRGDRRQNGTGGGLAKLPPWATGIPQCRHTRGAGQCGISRPEPCSQVSVVLTHRSCTQIRKEVEKKKLRLDGRPVGYSALDS</sequence>
<proteinExistence type="predicted"/>
<dbReference type="Gene3D" id="3.40.50.1820">
    <property type="entry name" value="alpha/beta hydrolase"/>
    <property type="match status" value="1"/>
</dbReference>
<dbReference type="PANTHER" id="PTHR45237:SF2">
    <property type="entry name" value="POSSIBLE PARA-NITROBENZYL ESTERASE"/>
    <property type="match status" value="1"/>
</dbReference>
<reference evidence="3" key="1">
    <citation type="journal article" date="2020" name="Cell">
        <title>Large-Scale Comparative Analyses of Tick Genomes Elucidate Their Genetic Diversity and Vector Capacities.</title>
        <authorList>
            <consortium name="Tick Genome and Microbiome Consortium (TIGMIC)"/>
            <person name="Jia N."/>
            <person name="Wang J."/>
            <person name="Shi W."/>
            <person name="Du L."/>
            <person name="Sun Y."/>
            <person name="Zhan W."/>
            <person name="Jiang J.F."/>
            <person name="Wang Q."/>
            <person name="Zhang B."/>
            <person name="Ji P."/>
            <person name="Bell-Sakyi L."/>
            <person name="Cui X.M."/>
            <person name="Yuan T.T."/>
            <person name="Jiang B.G."/>
            <person name="Yang W.F."/>
            <person name="Lam T.T."/>
            <person name="Chang Q.C."/>
            <person name="Ding S.J."/>
            <person name="Wang X.J."/>
            <person name="Zhu J.G."/>
            <person name="Ruan X.D."/>
            <person name="Zhao L."/>
            <person name="Wei J.T."/>
            <person name="Ye R.Z."/>
            <person name="Que T.C."/>
            <person name="Du C.H."/>
            <person name="Zhou Y.H."/>
            <person name="Cheng J.X."/>
            <person name="Dai P.F."/>
            <person name="Guo W.B."/>
            <person name="Han X.H."/>
            <person name="Huang E.J."/>
            <person name="Li L.F."/>
            <person name="Wei W."/>
            <person name="Gao Y.C."/>
            <person name="Liu J.Z."/>
            <person name="Shao H.Z."/>
            <person name="Wang X."/>
            <person name="Wang C.C."/>
            <person name="Yang T.C."/>
            <person name="Huo Q.B."/>
            <person name="Li W."/>
            <person name="Chen H.Y."/>
            <person name="Chen S.E."/>
            <person name="Zhou L.G."/>
            <person name="Ni X.B."/>
            <person name="Tian J.H."/>
            <person name="Sheng Y."/>
            <person name="Liu T."/>
            <person name="Pan Y.S."/>
            <person name="Xia L.Y."/>
            <person name="Li J."/>
            <person name="Zhao F."/>
            <person name="Cao W.C."/>
        </authorList>
    </citation>
    <scope>NUCLEOTIDE SEQUENCE</scope>
    <source>
        <strain evidence="3">Rmic-2018</strain>
    </source>
</reference>
<keyword evidence="1" id="KW-0325">Glycoprotein</keyword>
<evidence type="ECO:0000313" key="4">
    <source>
        <dbReference type="Proteomes" id="UP000821866"/>
    </source>
</evidence>